<evidence type="ECO:0000313" key="2">
    <source>
        <dbReference type="Proteomes" id="UP000256269"/>
    </source>
</evidence>
<proteinExistence type="predicted"/>
<comment type="caution">
    <text evidence="1">The sequence shown here is derived from an EMBL/GenBank/DDBJ whole genome shotgun (WGS) entry which is preliminary data.</text>
</comment>
<sequence>MADQRWAPAEQQVPELLEDLMHMGSVEYSGNVIQQYKHVDTRRYINLDGAGQAWQIAVHPDTGDLAARRIDLDEAKALVLR</sequence>
<protein>
    <submittedName>
        <fullName evidence="1">Uncharacterized protein</fullName>
    </submittedName>
</protein>
<dbReference type="Proteomes" id="UP000256269">
    <property type="component" value="Unassembled WGS sequence"/>
</dbReference>
<dbReference type="AlphaFoldDB" id="A0A3E0G6R1"/>
<accession>A0A3E0G6R1</accession>
<dbReference type="EMBL" id="QUNO01000036">
    <property type="protein sequence ID" value="REH18288.1"/>
    <property type="molecule type" value="Genomic_DNA"/>
</dbReference>
<dbReference type="RefSeq" id="WP_116182145.1">
    <property type="nucleotide sequence ID" value="NZ_CP144379.1"/>
</dbReference>
<evidence type="ECO:0000313" key="1">
    <source>
        <dbReference type="EMBL" id="REH18288.1"/>
    </source>
</evidence>
<keyword evidence="2" id="KW-1185">Reference proteome</keyword>
<name>A0A3E0G6R1_9PSEU</name>
<reference evidence="1 2" key="1">
    <citation type="submission" date="2018-08" db="EMBL/GenBank/DDBJ databases">
        <title>Genomic Encyclopedia of Archaeal and Bacterial Type Strains, Phase II (KMG-II): from individual species to whole genera.</title>
        <authorList>
            <person name="Goeker M."/>
        </authorList>
    </citation>
    <scope>NUCLEOTIDE SEQUENCE [LARGE SCALE GENOMIC DNA]</scope>
    <source>
        <strain evidence="1 2">DSM 45791</strain>
    </source>
</reference>
<organism evidence="1 2">
    <name type="scientific">Kutzneria buriramensis</name>
    <dbReference type="NCBI Taxonomy" id="1045776"/>
    <lineage>
        <taxon>Bacteria</taxon>
        <taxon>Bacillati</taxon>
        <taxon>Actinomycetota</taxon>
        <taxon>Actinomycetes</taxon>
        <taxon>Pseudonocardiales</taxon>
        <taxon>Pseudonocardiaceae</taxon>
        <taxon>Kutzneria</taxon>
    </lineage>
</organism>
<gene>
    <name evidence="1" type="ORF">BCF44_13643</name>
</gene>